<feature type="compositionally biased region" description="Basic and acidic residues" evidence="1">
    <location>
        <begin position="18"/>
        <end position="27"/>
    </location>
</feature>
<proteinExistence type="predicted"/>
<evidence type="ECO:0000256" key="1">
    <source>
        <dbReference type="SAM" id="MobiDB-lite"/>
    </source>
</evidence>
<sequence length="73" mass="7719">MNPAQSNDPSGDRPSPADWRRPDHGAALRDPAVTDRLIASSGDNLKADLRSLAPVLRGASELGTVPIRACRTS</sequence>
<gene>
    <name evidence="2" type="ORF">NN4_25310</name>
</gene>
<dbReference type="AlphaFoldDB" id="A0A511MBH0"/>
<accession>A0A511MBH0</accession>
<reference evidence="2 3" key="1">
    <citation type="submission" date="2019-07" db="EMBL/GenBank/DDBJ databases">
        <title>Whole genome shotgun sequence of Nocardia ninae NBRC 108245.</title>
        <authorList>
            <person name="Hosoyama A."/>
            <person name="Uohara A."/>
            <person name="Ohji S."/>
            <person name="Ichikawa N."/>
        </authorList>
    </citation>
    <scope>NUCLEOTIDE SEQUENCE [LARGE SCALE GENOMIC DNA]</scope>
    <source>
        <strain evidence="2 3">NBRC 108245</strain>
    </source>
</reference>
<feature type="region of interest" description="Disordered" evidence="1">
    <location>
        <begin position="1"/>
        <end position="31"/>
    </location>
</feature>
<name>A0A511MBH0_9NOCA</name>
<dbReference type="Proteomes" id="UP000321424">
    <property type="component" value="Unassembled WGS sequence"/>
</dbReference>
<comment type="caution">
    <text evidence="2">The sequence shown here is derived from an EMBL/GenBank/DDBJ whole genome shotgun (WGS) entry which is preliminary data.</text>
</comment>
<protein>
    <submittedName>
        <fullName evidence="2">Uncharacterized protein</fullName>
    </submittedName>
</protein>
<keyword evidence="3" id="KW-1185">Reference proteome</keyword>
<evidence type="ECO:0000313" key="3">
    <source>
        <dbReference type="Proteomes" id="UP000321424"/>
    </source>
</evidence>
<dbReference type="EMBL" id="BJXA01000013">
    <property type="protein sequence ID" value="GEM38012.1"/>
    <property type="molecule type" value="Genomic_DNA"/>
</dbReference>
<organism evidence="2 3">
    <name type="scientific">Nocardia ninae NBRC 108245</name>
    <dbReference type="NCBI Taxonomy" id="1210091"/>
    <lineage>
        <taxon>Bacteria</taxon>
        <taxon>Bacillati</taxon>
        <taxon>Actinomycetota</taxon>
        <taxon>Actinomycetes</taxon>
        <taxon>Mycobacteriales</taxon>
        <taxon>Nocardiaceae</taxon>
        <taxon>Nocardia</taxon>
    </lineage>
</organism>
<evidence type="ECO:0000313" key="2">
    <source>
        <dbReference type="EMBL" id="GEM38012.1"/>
    </source>
</evidence>